<name>A0A8S1NLE8_PARPR</name>
<evidence type="ECO:0000259" key="15">
    <source>
        <dbReference type="PROSITE" id="PS50089"/>
    </source>
</evidence>
<dbReference type="FunFam" id="1.20.120.1750:FF:000044">
    <property type="entry name" value="RBR-type E3 ubiquitin transferase"/>
    <property type="match status" value="1"/>
</dbReference>
<dbReference type="SMART" id="SM00184">
    <property type="entry name" value="RING"/>
    <property type="match status" value="1"/>
</dbReference>
<comment type="caution">
    <text evidence="17">The sequence shown here is derived from an EMBL/GenBank/DDBJ whole genome shotgun (WGS) entry which is preliminary data.</text>
</comment>
<dbReference type="InterPro" id="IPR044066">
    <property type="entry name" value="TRIAD_supradom"/>
</dbReference>
<evidence type="ECO:0000256" key="13">
    <source>
        <dbReference type="ARBA" id="ARBA00023136"/>
    </source>
</evidence>
<keyword evidence="12" id="KW-1133">Transmembrane helix</keyword>
<dbReference type="AlphaFoldDB" id="A0A8S1NLE8"/>
<evidence type="ECO:0000256" key="8">
    <source>
        <dbReference type="ARBA" id="ARBA00022737"/>
    </source>
</evidence>
<dbReference type="FunFam" id="3.30.40.10:FF:000051">
    <property type="entry name" value="RBR-type E3 ubiquitin transferase"/>
    <property type="match status" value="1"/>
</dbReference>
<proteinExistence type="predicted"/>
<keyword evidence="11" id="KW-0862">Zinc</keyword>
<dbReference type="PROSITE" id="PS00518">
    <property type="entry name" value="ZF_RING_1"/>
    <property type="match status" value="1"/>
</dbReference>
<gene>
    <name evidence="17" type="ORF">PPRIM_AZ9-3.1.T0840140</name>
</gene>
<protein>
    <recommendedName>
        <fullName evidence="4">RBR-type E3 ubiquitin transferase</fullName>
        <ecNumber evidence="4">2.3.2.31</ecNumber>
    </recommendedName>
</protein>
<evidence type="ECO:0000256" key="11">
    <source>
        <dbReference type="ARBA" id="ARBA00022833"/>
    </source>
</evidence>
<dbReference type="GO" id="GO:0043161">
    <property type="term" value="P:proteasome-mediated ubiquitin-dependent protein catabolic process"/>
    <property type="evidence" value="ECO:0007669"/>
    <property type="project" value="TreeGrafter"/>
</dbReference>
<evidence type="ECO:0000313" key="17">
    <source>
        <dbReference type="EMBL" id="CAD8089825.1"/>
    </source>
</evidence>
<evidence type="ECO:0000256" key="14">
    <source>
        <dbReference type="PROSITE-ProRule" id="PRU00175"/>
    </source>
</evidence>
<dbReference type="GO" id="GO:0005737">
    <property type="term" value="C:cytoplasm"/>
    <property type="evidence" value="ECO:0007669"/>
    <property type="project" value="UniProtKB-ARBA"/>
</dbReference>
<dbReference type="PROSITE" id="PS50089">
    <property type="entry name" value="ZF_RING_2"/>
    <property type="match status" value="1"/>
</dbReference>
<keyword evidence="7" id="KW-0479">Metal-binding</keyword>
<evidence type="ECO:0000256" key="5">
    <source>
        <dbReference type="ARBA" id="ARBA00022679"/>
    </source>
</evidence>
<dbReference type="PANTHER" id="PTHR22770">
    <property type="entry name" value="UBIQUITIN CONJUGATING ENZYME 7 INTERACTING PROTEIN-RELATED"/>
    <property type="match status" value="1"/>
</dbReference>
<sequence>MFECPICFITYDNNQAFTFPSCFHTFCKNCLKSNFENKIKEQNISLDTFKCPGCEKLFDQSLIQNFVSQQIFKKYCELSIEMNQIFGLEENEILTNCLNEACREKYIIWKNAEYQNCIKCKMQYCRLCFLPQHKNERTCEEQKIIYQDKVYKDLKVLLKASRCPKCRVMVEKVAGCNFMTCRCGTNFCNICDVQLEKQDHYSHFEGNSPFNNKCKIKVNGQWVTRPVVKEVQKVEMKNVIQADVKAVNHIPCPNCNSTNPKVTQLQLFDIIVHCNSVKCQNRAYCLTCKKMVPHQQILNHYTNTLECKFK</sequence>
<keyword evidence="10" id="KW-0833">Ubl conjugation pathway</keyword>
<dbReference type="GO" id="GO:0031090">
    <property type="term" value="C:organelle membrane"/>
    <property type="evidence" value="ECO:0007669"/>
    <property type="project" value="UniProtKB-ARBA"/>
</dbReference>
<keyword evidence="9 14" id="KW-0863">Zinc-finger</keyword>
<comment type="subcellular location">
    <subcellularLocation>
        <location evidence="2">Membrane</location>
        <topology evidence="2">Single-pass membrane protein</topology>
    </subcellularLocation>
</comment>
<dbReference type="GO" id="GO:0061630">
    <property type="term" value="F:ubiquitin protein ligase activity"/>
    <property type="evidence" value="ECO:0007669"/>
    <property type="project" value="UniProtKB-EC"/>
</dbReference>
<keyword evidence="6" id="KW-0812">Transmembrane</keyword>
<evidence type="ECO:0000256" key="4">
    <source>
        <dbReference type="ARBA" id="ARBA00012251"/>
    </source>
</evidence>
<keyword evidence="5" id="KW-0808">Transferase</keyword>
<evidence type="ECO:0000256" key="12">
    <source>
        <dbReference type="ARBA" id="ARBA00022989"/>
    </source>
</evidence>
<keyword evidence="18" id="KW-1185">Reference proteome</keyword>
<evidence type="ECO:0000256" key="2">
    <source>
        <dbReference type="ARBA" id="ARBA00004167"/>
    </source>
</evidence>
<keyword evidence="8" id="KW-0677">Repeat</keyword>
<comment type="pathway">
    <text evidence="3">Protein modification; protein ubiquitination.</text>
</comment>
<dbReference type="GO" id="GO:0008270">
    <property type="term" value="F:zinc ion binding"/>
    <property type="evidence" value="ECO:0007669"/>
    <property type="project" value="UniProtKB-KW"/>
</dbReference>
<evidence type="ECO:0000256" key="9">
    <source>
        <dbReference type="ARBA" id="ARBA00022771"/>
    </source>
</evidence>
<dbReference type="Pfam" id="PF26200">
    <property type="entry name" value="Rcat_RNF216"/>
    <property type="match status" value="1"/>
</dbReference>
<dbReference type="InterPro" id="IPR051628">
    <property type="entry name" value="LUBAC_E3_Ligases"/>
</dbReference>
<keyword evidence="13" id="KW-0472">Membrane</keyword>
<feature type="domain" description="RING-type" evidence="15">
    <location>
        <begin position="4"/>
        <end position="55"/>
    </location>
</feature>
<dbReference type="InterPro" id="IPR017907">
    <property type="entry name" value="Znf_RING_CS"/>
</dbReference>
<reference evidence="17" key="1">
    <citation type="submission" date="2021-01" db="EMBL/GenBank/DDBJ databases">
        <authorList>
            <consortium name="Genoscope - CEA"/>
            <person name="William W."/>
        </authorList>
    </citation>
    <scope>NUCLEOTIDE SEQUENCE</scope>
</reference>
<dbReference type="OMA" id="FEGNSPF"/>
<evidence type="ECO:0000313" key="18">
    <source>
        <dbReference type="Proteomes" id="UP000688137"/>
    </source>
</evidence>
<comment type="catalytic activity">
    <reaction evidence="1">
        <text>[E2 ubiquitin-conjugating enzyme]-S-ubiquitinyl-L-cysteine + [acceptor protein]-L-lysine = [E2 ubiquitin-conjugating enzyme]-L-cysteine + [acceptor protein]-N(6)-ubiquitinyl-L-lysine.</text>
        <dbReference type="EC" id="2.3.2.31"/>
    </reaction>
</comment>
<accession>A0A8S1NLE8</accession>
<evidence type="ECO:0000256" key="10">
    <source>
        <dbReference type="ARBA" id="ARBA00022786"/>
    </source>
</evidence>
<dbReference type="GO" id="GO:0097039">
    <property type="term" value="P:protein linear polyubiquitination"/>
    <property type="evidence" value="ECO:0007669"/>
    <property type="project" value="TreeGrafter"/>
</dbReference>
<dbReference type="PROSITE" id="PS51873">
    <property type="entry name" value="TRIAD"/>
    <property type="match status" value="1"/>
</dbReference>
<dbReference type="GO" id="GO:0043130">
    <property type="term" value="F:ubiquitin binding"/>
    <property type="evidence" value="ECO:0007669"/>
    <property type="project" value="TreeGrafter"/>
</dbReference>
<dbReference type="Pfam" id="PF14634">
    <property type="entry name" value="zf-RING_5"/>
    <property type="match status" value="1"/>
</dbReference>
<evidence type="ECO:0000256" key="6">
    <source>
        <dbReference type="ARBA" id="ARBA00022692"/>
    </source>
</evidence>
<dbReference type="GO" id="GO:0000151">
    <property type="term" value="C:ubiquitin ligase complex"/>
    <property type="evidence" value="ECO:0007669"/>
    <property type="project" value="TreeGrafter"/>
</dbReference>
<evidence type="ECO:0000256" key="1">
    <source>
        <dbReference type="ARBA" id="ARBA00001798"/>
    </source>
</evidence>
<evidence type="ECO:0000256" key="3">
    <source>
        <dbReference type="ARBA" id="ARBA00004906"/>
    </source>
</evidence>
<dbReference type="PANTHER" id="PTHR22770:SF13">
    <property type="entry name" value="RING-TYPE DOMAIN-CONTAINING PROTEIN"/>
    <property type="match status" value="1"/>
</dbReference>
<feature type="domain" description="RING-type" evidence="16">
    <location>
        <begin position="1"/>
        <end position="214"/>
    </location>
</feature>
<dbReference type="InterPro" id="IPR001841">
    <property type="entry name" value="Znf_RING"/>
</dbReference>
<evidence type="ECO:0000256" key="7">
    <source>
        <dbReference type="ARBA" id="ARBA00022723"/>
    </source>
</evidence>
<evidence type="ECO:0000259" key="16">
    <source>
        <dbReference type="PROSITE" id="PS51873"/>
    </source>
</evidence>
<dbReference type="CDD" id="cd22584">
    <property type="entry name" value="Rcat_RBR_unk"/>
    <property type="match status" value="1"/>
</dbReference>
<organism evidence="17 18">
    <name type="scientific">Paramecium primaurelia</name>
    <dbReference type="NCBI Taxonomy" id="5886"/>
    <lineage>
        <taxon>Eukaryota</taxon>
        <taxon>Sar</taxon>
        <taxon>Alveolata</taxon>
        <taxon>Ciliophora</taxon>
        <taxon>Intramacronucleata</taxon>
        <taxon>Oligohymenophorea</taxon>
        <taxon>Peniculida</taxon>
        <taxon>Parameciidae</taxon>
        <taxon>Paramecium</taxon>
    </lineage>
</organism>
<dbReference type="EC" id="2.3.2.31" evidence="4"/>
<dbReference type="Proteomes" id="UP000688137">
    <property type="component" value="Unassembled WGS sequence"/>
</dbReference>
<dbReference type="EMBL" id="CAJJDM010000087">
    <property type="protein sequence ID" value="CAD8089825.1"/>
    <property type="molecule type" value="Genomic_DNA"/>
</dbReference>